<dbReference type="Pfam" id="PF00702">
    <property type="entry name" value="Hydrolase"/>
    <property type="match status" value="1"/>
</dbReference>
<dbReference type="NCBIfam" id="TIGR01549">
    <property type="entry name" value="HAD-SF-IA-v1"/>
    <property type="match status" value="1"/>
</dbReference>
<dbReference type="PANTHER" id="PTHR46470">
    <property type="entry name" value="N-ACYLNEURAMINATE-9-PHOSPHATASE"/>
    <property type="match status" value="1"/>
</dbReference>
<dbReference type="KEGG" id="mya:MORIYA_3058"/>
<dbReference type="PANTHER" id="PTHR46470:SF4">
    <property type="entry name" value="5-AMINO-6-(5-PHOSPHO-D-RIBITYLAMINO)URACIL PHOSPHATASE YIGB"/>
    <property type="match status" value="1"/>
</dbReference>
<dbReference type="OrthoDB" id="367448at2"/>
<evidence type="ECO:0000256" key="3">
    <source>
        <dbReference type="ARBA" id="ARBA00022842"/>
    </source>
</evidence>
<dbReference type="GO" id="GO:0016787">
    <property type="term" value="F:hydrolase activity"/>
    <property type="evidence" value="ECO:0007669"/>
    <property type="project" value="UniProtKB-KW"/>
</dbReference>
<dbReference type="SUPFAM" id="SSF56784">
    <property type="entry name" value="HAD-like"/>
    <property type="match status" value="1"/>
</dbReference>
<dbReference type="Gene3D" id="3.40.50.1000">
    <property type="entry name" value="HAD superfamily/HAD-like"/>
    <property type="match status" value="1"/>
</dbReference>
<reference evidence="5" key="1">
    <citation type="submission" date="2018-05" db="EMBL/GenBank/DDBJ databases">
        <authorList>
            <person name="Cea G.-C."/>
            <person name="William W."/>
        </authorList>
    </citation>
    <scope>NUCLEOTIDE SEQUENCE [LARGE SCALE GENOMIC DNA]</scope>
    <source>
        <strain evidence="5">DB21MT 5</strain>
    </source>
</reference>
<name>A0A330LRB5_9GAMM</name>
<evidence type="ECO:0008006" key="6">
    <source>
        <dbReference type="Google" id="ProtNLM"/>
    </source>
</evidence>
<dbReference type="AlphaFoldDB" id="A0A330LRB5"/>
<dbReference type="SFLD" id="SFLDG01129">
    <property type="entry name" value="C1.5:_HAD__Beta-PGM__Phosphata"/>
    <property type="match status" value="1"/>
</dbReference>
<dbReference type="Gene3D" id="1.20.120.1600">
    <property type="match status" value="1"/>
</dbReference>
<evidence type="ECO:0000256" key="2">
    <source>
        <dbReference type="ARBA" id="ARBA00022801"/>
    </source>
</evidence>
<organism evidence="4 5">
    <name type="scientific">Moritella yayanosii</name>
    <dbReference type="NCBI Taxonomy" id="69539"/>
    <lineage>
        <taxon>Bacteria</taxon>
        <taxon>Pseudomonadati</taxon>
        <taxon>Pseudomonadota</taxon>
        <taxon>Gammaproteobacteria</taxon>
        <taxon>Alteromonadales</taxon>
        <taxon>Moritellaceae</taxon>
        <taxon>Moritella</taxon>
    </lineage>
</organism>
<evidence type="ECO:0000313" key="4">
    <source>
        <dbReference type="EMBL" id="SQD79514.1"/>
    </source>
</evidence>
<proteinExistence type="predicted"/>
<dbReference type="InterPro" id="IPR023214">
    <property type="entry name" value="HAD_sf"/>
</dbReference>
<gene>
    <name evidence="4" type="ORF">MORIYA_3058</name>
</gene>
<dbReference type="SFLD" id="SFLDS00003">
    <property type="entry name" value="Haloacid_Dehalogenase"/>
    <property type="match status" value="1"/>
</dbReference>
<dbReference type="InterPro" id="IPR036412">
    <property type="entry name" value="HAD-like_sf"/>
</dbReference>
<dbReference type="EMBL" id="LS483250">
    <property type="protein sequence ID" value="SQD79514.1"/>
    <property type="molecule type" value="Genomic_DNA"/>
</dbReference>
<dbReference type="Proteomes" id="UP000250163">
    <property type="component" value="Chromosome MORIYA"/>
</dbReference>
<keyword evidence="3" id="KW-0460">Magnesium</keyword>
<accession>A0A330LRB5</accession>
<keyword evidence="5" id="KW-1185">Reference proteome</keyword>
<dbReference type="InterPro" id="IPR051400">
    <property type="entry name" value="HAD-like_hydrolase"/>
</dbReference>
<sequence>MKFYRRLHQIKAMSFDLDDTLYDNYPIVRRAEAWMHMHLRSQYPHITHLDNNAWLQLKRHVLHQQSHLIHDVSGIRIACLTALFLRHGYSEQDAESVANTISTQVRAVRSDFVVPENTLAVLAELASKIPLIAVTNGNVDTDKIGLTPFFTAVIKPGNGLRMKPYPDLFSLAAETLALPPQHILHVGDDLNSDVAGAVSNGFMSAWFNDQQQSLMTSNKASHLPDIEITHLDELTSLL</sequence>
<evidence type="ECO:0000256" key="1">
    <source>
        <dbReference type="ARBA" id="ARBA00001946"/>
    </source>
</evidence>
<keyword evidence="2" id="KW-0378">Hydrolase</keyword>
<evidence type="ECO:0000313" key="5">
    <source>
        <dbReference type="Proteomes" id="UP000250163"/>
    </source>
</evidence>
<dbReference type="InterPro" id="IPR006439">
    <property type="entry name" value="HAD-SF_hydro_IA"/>
</dbReference>
<protein>
    <recommendedName>
        <fullName evidence="6">Hydrolase</fullName>
    </recommendedName>
</protein>
<dbReference type="RefSeq" id="WP_112716224.1">
    <property type="nucleotide sequence ID" value="NZ_LS483250.1"/>
</dbReference>
<dbReference type="GO" id="GO:0009231">
    <property type="term" value="P:riboflavin biosynthetic process"/>
    <property type="evidence" value="ECO:0007669"/>
    <property type="project" value="TreeGrafter"/>
</dbReference>
<comment type="cofactor">
    <cofactor evidence="1">
        <name>Mg(2+)</name>
        <dbReference type="ChEBI" id="CHEBI:18420"/>
    </cofactor>
</comment>